<dbReference type="STRING" id="7217.B3LY64"/>
<dbReference type="InterPro" id="IPR033452">
    <property type="entry name" value="GH30_C"/>
</dbReference>
<dbReference type="Proteomes" id="UP000007801">
    <property type="component" value="Unassembled WGS sequence"/>
</dbReference>
<dbReference type="PANTHER" id="PTHR11069">
    <property type="entry name" value="GLUCOSYLCERAMIDASE"/>
    <property type="match status" value="1"/>
</dbReference>
<dbReference type="InterPro" id="IPR017853">
    <property type="entry name" value="GH"/>
</dbReference>
<dbReference type="Gene3D" id="2.60.40.1180">
    <property type="entry name" value="Golgi alpha-mannosidase II"/>
    <property type="match status" value="1"/>
</dbReference>
<evidence type="ECO:0000256" key="5">
    <source>
        <dbReference type="ARBA" id="ARBA00022801"/>
    </source>
</evidence>
<evidence type="ECO:0000259" key="9">
    <source>
        <dbReference type="Pfam" id="PF17189"/>
    </source>
</evidence>
<dbReference type="GeneID" id="6499050"/>
<organism evidence="10 11">
    <name type="scientific">Drosophila ananassae</name>
    <name type="common">Fruit fly</name>
    <dbReference type="NCBI Taxonomy" id="7217"/>
    <lineage>
        <taxon>Eukaryota</taxon>
        <taxon>Metazoa</taxon>
        <taxon>Ecdysozoa</taxon>
        <taxon>Arthropoda</taxon>
        <taxon>Hexapoda</taxon>
        <taxon>Insecta</taxon>
        <taxon>Pterygota</taxon>
        <taxon>Neoptera</taxon>
        <taxon>Endopterygota</taxon>
        <taxon>Diptera</taxon>
        <taxon>Brachycera</taxon>
        <taxon>Muscomorpha</taxon>
        <taxon>Ephydroidea</taxon>
        <taxon>Drosophilidae</taxon>
        <taxon>Drosophila</taxon>
        <taxon>Sophophora</taxon>
    </lineage>
</organism>
<dbReference type="HOGENOM" id="CLU_014379_1_2_1"/>
<dbReference type="InterPro" id="IPR033453">
    <property type="entry name" value="Glyco_hydro_30_TIM-barrel"/>
</dbReference>
<name>B3LY64_DROAN</name>
<dbReference type="GO" id="GO:0016020">
    <property type="term" value="C:membrane"/>
    <property type="evidence" value="ECO:0007669"/>
    <property type="project" value="GOC"/>
</dbReference>
<evidence type="ECO:0000259" key="8">
    <source>
        <dbReference type="Pfam" id="PF02055"/>
    </source>
</evidence>
<keyword evidence="6" id="KW-0443">Lipid metabolism</keyword>
<dbReference type="GO" id="GO:0004348">
    <property type="term" value="F:glucosylceramidase activity"/>
    <property type="evidence" value="ECO:0007669"/>
    <property type="project" value="UniProtKB-EC"/>
</dbReference>
<evidence type="ECO:0000313" key="11">
    <source>
        <dbReference type="Proteomes" id="UP000007801"/>
    </source>
</evidence>
<dbReference type="FunFam" id="3.20.20.80:FF:000109">
    <property type="entry name" value="Glucosylceramidase 3"/>
    <property type="match status" value="1"/>
</dbReference>
<dbReference type="OMA" id="NEPLNRG"/>
<evidence type="ECO:0000256" key="3">
    <source>
        <dbReference type="ARBA" id="ARBA00012658"/>
    </source>
</evidence>
<dbReference type="GO" id="GO:0006680">
    <property type="term" value="P:glucosylceramide catabolic process"/>
    <property type="evidence" value="ECO:0007669"/>
    <property type="project" value="TreeGrafter"/>
</dbReference>
<dbReference type="GO" id="GO:0034620">
    <property type="term" value="P:cellular response to unfolded protein"/>
    <property type="evidence" value="ECO:0007669"/>
    <property type="project" value="EnsemblMetazoa"/>
</dbReference>
<gene>
    <name evidence="10" type="primary">Dana\GF16253</name>
    <name evidence="10" type="synonym">dana_GLEANR_17523</name>
    <name evidence="10" type="ORF">GF16253</name>
</gene>
<feature type="domain" description="Glycosyl hydrolase family 30 beta sandwich" evidence="9">
    <location>
        <begin position="494"/>
        <end position="555"/>
    </location>
</feature>
<dbReference type="GO" id="GO:0007613">
    <property type="term" value="P:memory"/>
    <property type="evidence" value="ECO:0007669"/>
    <property type="project" value="EnsemblMetazoa"/>
</dbReference>
<accession>B3LY64</accession>
<dbReference type="InterPro" id="IPR001139">
    <property type="entry name" value="Glyco_hydro_30"/>
</dbReference>
<protein>
    <recommendedName>
        <fullName evidence="3 6">Glucosylceramidase</fullName>
        <ecNumber evidence="3 6">3.2.1.45</ecNumber>
    </recommendedName>
</protein>
<dbReference type="GO" id="GO:0008340">
    <property type="term" value="P:determination of adult lifespan"/>
    <property type="evidence" value="ECO:0007669"/>
    <property type="project" value="EnsemblMetazoa"/>
</dbReference>
<evidence type="ECO:0000256" key="1">
    <source>
        <dbReference type="ARBA" id="ARBA00001013"/>
    </source>
</evidence>
<feature type="chain" id="PRO_5002789289" description="Glucosylceramidase" evidence="7">
    <location>
        <begin position="20"/>
        <end position="558"/>
    </location>
</feature>
<proteinExistence type="inferred from homology"/>
<dbReference type="AlphaFoldDB" id="B3LY64"/>
<dbReference type="Pfam" id="PF02055">
    <property type="entry name" value="Glyco_hydro_30"/>
    <property type="match status" value="1"/>
</dbReference>
<comment type="similarity">
    <text evidence="2 6">Belongs to the glycosyl hydrolase 30 family.</text>
</comment>
<dbReference type="GO" id="GO:0008344">
    <property type="term" value="P:adult locomotory behavior"/>
    <property type="evidence" value="ECO:0007669"/>
    <property type="project" value="EnsemblMetazoa"/>
</dbReference>
<comment type="catalytic activity">
    <reaction evidence="1">
        <text>a beta-D-glucosyl-(1&lt;-&gt;1')-N-acylsphing-4-enine + H2O = an N-acylsphing-4-enine + D-glucose</text>
        <dbReference type="Rhea" id="RHEA:13269"/>
        <dbReference type="ChEBI" id="CHEBI:4167"/>
        <dbReference type="ChEBI" id="CHEBI:15377"/>
        <dbReference type="ChEBI" id="CHEBI:22801"/>
        <dbReference type="ChEBI" id="CHEBI:52639"/>
        <dbReference type="EC" id="3.2.1.45"/>
    </reaction>
    <physiologicalReaction direction="left-to-right" evidence="1">
        <dbReference type="Rhea" id="RHEA:13270"/>
    </physiologicalReaction>
</comment>
<sequence length="558" mass="63451">MLATRGSLVLGFLLLSAIGGNFESIPCKLRDAEHGKVCVCTADYCDYLENPTIADDSDFALISSSKQGLRFATSRGKFGTEEVYTVEDYVEPTPEAVNETVLSRLMDRVVARAFTLETRESSITRSVTLQLDRSKTHQKMVGFGGSYTGAVTYLVENFKDPELADHLYKSFYAEDGIGFNLMRISIGGCDFDLDAWSYAEEEGDTLLSDMDQLDERDVERVAQIKRLIEVSGVKNLLIKGAAWSAPPWMKTNNRWTGFGRLKRDYYQTWADYHLQWIKLMEDNGLPIWAISTGNEPLNGIFFMYFVKFMSMGWTPWTQAIWLNDHLGPTIRNSEFKDIVIFGNDDQRYSFPWWFQRMNKTRPNSVDYLDGLSLHWYWDEIFGSSFIDNTREYAPDKILIVSESCIGDKPWQAAAPLLGSWERAEKYARDYLANIKLGFHGWIDWNICLDEEGGPNYVDNTVDAPVIANTTTFEEFYKQPMFYAIGHFSKLVPEGSIRIDAIPSNVNLNTVAFLRPDNKIAAVLFNSGRADLDITVVDSLRGKFIVNVPAKSIHTLLYN</sequence>
<dbReference type="SMR" id="B3LY64"/>
<reference evidence="10 11" key="1">
    <citation type="journal article" date="2007" name="Nature">
        <title>Evolution of genes and genomes on the Drosophila phylogeny.</title>
        <authorList>
            <consortium name="Drosophila 12 Genomes Consortium"/>
            <person name="Clark A.G."/>
            <person name="Eisen M.B."/>
            <person name="Smith D.R."/>
            <person name="Bergman C.M."/>
            <person name="Oliver B."/>
            <person name="Markow T.A."/>
            <person name="Kaufman T.C."/>
            <person name="Kellis M."/>
            <person name="Gelbart W."/>
            <person name="Iyer V.N."/>
            <person name="Pollard D.A."/>
            <person name="Sackton T.B."/>
            <person name="Larracuente A.M."/>
            <person name="Singh N.D."/>
            <person name="Abad J.P."/>
            <person name="Abt D.N."/>
            <person name="Adryan B."/>
            <person name="Aguade M."/>
            <person name="Akashi H."/>
            <person name="Anderson W.W."/>
            <person name="Aquadro C.F."/>
            <person name="Ardell D.H."/>
            <person name="Arguello R."/>
            <person name="Artieri C.G."/>
            <person name="Barbash D.A."/>
            <person name="Barker D."/>
            <person name="Barsanti P."/>
            <person name="Batterham P."/>
            <person name="Batzoglou S."/>
            <person name="Begun D."/>
            <person name="Bhutkar A."/>
            <person name="Blanco E."/>
            <person name="Bosak S.A."/>
            <person name="Bradley R.K."/>
            <person name="Brand A.D."/>
            <person name="Brent M.R."/>
            <person name="Brooks A.N."/>
            <person name="Brown R.H."/>
            <person name="Butlin R.K."/>
            <person name="Caggese C."/>
            <person name="Calvi B.R."/>
            <person name="Bernardo de Carvalho A."/>
            <person name="Caspi A."/>
            <person name="Castrezana S."/>
            <person name="Celniker S.E."/>
            <person name="Chang J.L."/>
            <person name="Chapple C."/>
            <person name="Chatterji S."/>
            <person name="Chinwalla A."/>
            <person name="Civetta A."/>
            <person name="Clifton S.W."/>
            <person name="Comeron J.M."/>
            <person name="Costello J.C."/>
            <person name="Coyne J.A."/>
            <person name="Daub J."/>
            <person name="David R.G."/>
            <person name="Delcher A.L."/>
            <person name="Delehaunty K."/>
            <person name="Do C.B."/>
            <person name="Ebling H."/>
            <person name="Edwards K."/>
            <person name="Eickbush T."/>
            <person name="Evans J.D."/>
            <person name="Filipski A."/>
            <person name="Findeiss S."/>
            <person name="Freyhult E."/>
            <person name="Fulton L."/>
            <person name="Fulton R."/>
            <person name="Garcia A.C."/>
            <person name="Gardiner A."/>
            <person name="Garfield D.A."/>
            <person name="Garvin B.E."/>
            <person name="Gibson G."/>
            <person name="Gilbert D."/>
            <person name="Gnerre S."/>
            <person name="Godfrey J."/>
            <person name="Good R."/>
            <person name="Gotea V."/>
            <person name="Gravely B."/>
            <person name="Greenberg A.J."/>
            <person name="Griffiths-Jones S."/>
            <person name="Gross S."/>
            <person name="Guigo R."/>
            <person name="Gustafson E.A."/>
            <person name="Haerty W."/>
            <person name="Hahn M.W."/>
            <person name="Halligan D.L."/>
            <person name="Halpern A.L."/>
            <person name="Halter G.M."/>
            <person name="Han M.V."/>
            <person name="Heger A."/>
            <person name="Hillier L."/>
            <person name="Hinrichs A.S."/>
            <person name="Holmes I."/>
            <person name="Hoskins R.A."/>
            <person name="Hubisz M.J."/>
            <person name="Hultmark D."/>
            <person name="Huntley M.A."/>
            <person name="Jaffe D.B."/>
            <person name="Jagadeeshan S."/>
            <person name="Jeck W.R."/>
            <person name="Johnson J."/>
            <person name="Jones C.D."/>
            <person name="Jordan W.C."/>
            <person name="Karpen G.H."/>
            <person name="Kataoka E."/>
            <person name="Keightley P.D."/>
            <person name="Kheradpour P."/>
            <person name="Kirkness E.F."/>
            <person name="Koerich L.B."/>
            <person name="Kristiansen K."/>
            <person name="Kudrna D."/>
            <person name="Kulathinal R.J."/>
            <person name="Kumar S."/>
            <person name="Kwok R."/>
            <person name="Lander E."/>
            <person name="Langley C.H."/>
            <person name="Lapoint R."/>
            <person name="Lazzaro B.P."/>
            <person name="Lee S.J."/>
            <person name="Levesque L."/>
            <person name="Li R."/>
            <person name="Lin C.F."/>
            <person name="Lin M.F."/>
            <person name="Lindblad-Toh K."/>
            <person name="Llopart A."/>
            <person name="Long M."/>
            <person name="Low L."/>
            <person name="Lozovsky E."/>
            <person name="Lu J."/>
            <person name="Luo M."/>
            <person name="Machado C.A."/>
            <person name="Makalowski W."/>
            <person name="Marzo M."/>
            <person name="Matsuda M."/>
            <person name="Matzkin L."/>
            <person name="McAllister B."/>
            <person name="McBride C.S."/>
            <person name="McKernan B."/>
            <person name="McKernan K."/>
            <person name="Mendez-Lago M."/>
            <person name="Minx P."/>
            <person name="Mollenhauer M.U."/>
            <person name="Montooth K."/>
            <person name="Mount S.M."/>
            <person name="Mu X."/>
            <person name="Myers E."/>
            <person name="Negre B."/>
            <person name="Newfeld S."/>
            <person name="Nielsen R."/>
            <person name="Noor M.A."/>
            <person name="O'Grady P."/>
            <person name="Pachter L."/>
            <person name="Papaceit M."/>
            <person name="Parisi M.J."/>
            <person name="Parisi M."/>
            <person name="Parts L."/>
            <person name="Pedersen J.S."/>
            <person name="Pesole G."/>
            <person name="Phillippy A.M."/>
            <person name="Ponting C.P."/>
            <person name="Pop M."/>
            <person name="Porcelli D."/>
            <person name="Powell J.R."/>
            <person name="Prohaska S."/>
            <person name="Pruitt K."/>
            <person name="Puig M."/>
            <person name="Quesneville H."/>
            <person name="Ram K.R."/>
            <person name="Rand D."/>
            <person name="Rasmussen M.D."/>
            <person name="Reed L.K."/>
            <person name="Reenan R."/>
            <person name="Reily A."/>
            <person name="Remington K.A."/>
            <person name="Rieger T.T."/>
            <person name="Ritchie M.G."/>
            <person name="Robin C."/>
            <person name="Rogers Y.H."/>
            <person name="Rohde C."/>
            <person name="Rozas J."/>
            <person name="Rubenfield M.J."/>
            <person name="Ruiz A."/>
            <person name="Russo S."/>
            <person name="Salzberg S.L."/>
            <person name="Sanchez-Gracia A."/>
            <person name="Saranga D.J."/>
            <person name="Sato H."/>
            <person name="Schaeffer S.W."/>
            <person name="Schatz M.C."/>
            <person name="Schlenke T."/>
            <person name="Schwartz R."/>
            <person name="Segarra C."/>
            <person name="Singh R.S."/>
            <person name="Sirot L."/>
            <person name="Sirota M."/>
            <person name="Sisneros N.B."/>
            <person name="Smith C.D."/>
            <person name="Smith T.F."/>
            <person name="Spieth J."/>
            <person name="Stage D.E."/>
            <person name="Stark A."/>
            <person name="Stephan W."/>
            <person name="Strausberg R.L."/>
            <person name="Strempel S."/>
            <person name="Sturgill D."/>
            <person name="Sutton G."/>
            <person name="Sutton G.G."/>
            <person name="Tao W."/>
            <person name="Teichmann S."/>
            <person name="Tobari Y.N."/>
            <person name="Tomimura Y."/>
            <person name="Tsolas J.M."/>
            <person name="Valente V.L."/>
            <person name="Venter E."/>
            <person name="Venter J.C."/>
            <person name="Vicario S."/>
            <person name="Vieira F.G."/>
            <person name="Vilella A.J."/>
            <person name="Villasante A."/>
            <person name="Walenz B."/>
            <person name="Wang J."/>
            <person name="Wasserman M."/>
            <person name="Watts T."/>
            <person name="Wilson D."/>
            <person name="Wilson R.K."/>
            <person name="Wing R.A."/>
            <person name="Wolfner M.F."/>
            <person name="Wong A."/>
            <person name="Wong G.K."/>
            <person name="Wu C.I."/>
            <person name="Wu G."/>
            <person name="Yamamoto D."/>
            <person name="Yang H.P."/>
            <person name="Yang S.P."/>
            <person name="Yorke J.A."/>
            <person name="Yoshida K."/>
            <person name="Zdobnov E."/>
            <person name="Zhang P."/>
            <person name="Zhang Y."/>
            <person name="Zimin A.V."/>
            <person name="Baldwin J."/>
            <person name="Abdouelleil A."/>
            <person name="Abdulkadir J."/>
            <person name="Abebe A."/>
            <person name="Abera B."/>
            <person name="Abreu J."/>
            <person name="Acer S.C."/>
            <person name="Aftuck L."/>
            <person name="Alexander A."/>
            <person name="An P."/>
            <person name="Anderson E."/>
            <person name="Anderson S."/>
            <person name="Arachi H."/>
            <person name="Azer M."/>
            <person name="Bachantsang P."/>
            <person name="Barry A."/>
            <person name="Bayul T."/>
            <person name="Berlin A."/>
            <person name="Bessette D."/>
            <person name="Bloom T."/>
            <person name="Blye J."/>
            <person name="Boguslavskiy L."/>
            <person name="Bonnet C."/>
            <person name="Boukhgalter B."/>
            <person name="Bourzgui I."/>
            <person name="Brown A."/>
            <person name="Cahill P."/>
            <person name="Channer S."/>
            <person name="Cheshatsang Y."/>
            <person name="Chuda L."/>
            <person name="Citroen M."/>
            <person name="Collymore A."/>
            <person name="Cooke P."/>
            <person name="Costello M."/>
            <person name="D'Aco K."/>
            <person name="Daza R."/>
            <person name="De Haan G."/>
            <person name="DeGray S."/>
            <person name="DeMaso C."/>
            <person name="Dhargay N."/>
            <person name="Dooley K."/>
            <person name="Dooley E."/>
            <person name="Doricent M."/>
            <person name="Dorje P."/>
            <person name="Dorjee K."/>
            <person name="Dupes A."/>
            <person name="Elong R."/>
            <person name="Falk J."/>
            <person name="Farina A."/>
            <person name="Faro S."/>
            <person name="Ferguson D."/>
            <person name="Fisher S."/>
            <person name="Foley C.D."/>
            <person name="Franke A."/>
            <person name="Friedrich D."/>
            <person name="Gadbois L."/>
            <person name="Gearin G."/>
            <person name="Gearin C.R."/>
            <person name="Giannoukos G."/>
            <person name="Goode T."/>
            <person name="Graham J."/>
            <person name="Grandbois E."/>
            <person name="Grewal S."/>
            <person name="Gyaltsen K."/>
            <person name="Hafez N."/>
            <person name="Hagos B."/>
            <person name="Hall J."/>
            <person name="Henson C."/>
            <person name="Hollinger A."/>
            <person name="Honan T."/>
            <person name="Huard M.D."/>
            <person name="Hughes L."/>
            <person name="Hurhula B."/>
            <person name="Husby M.E."/>
            <person name="Kamat A."/>
            <person name="Kanga B."/>
            <person name="Kashin S."/>
            <person name="Khazanovich D."/>
            <person name="Kisner P."/>
            <person name="Lance K."/>
            <person name="Lara M."/>
            <person name="Lee W."/>
            <person name="Lennon N."/>
            <person name="Letendre F."/>
            <person name="LeVine R."/>
            <person name="Lipovsky A."/>
            <person name="Liu X."/>
            <person name="Liu J."/>
            <person name="Liu S."/>
            <person name="Lokyitsang T."/>
            <person name="Lokyitsang Y."/>
            <person name="Lubonja R."/>
            <person name="Lui A."/>
            <person name="MacDonald P."/>
            <person name="Magnisalis V."/>
            <person name="Maru K."/>
            <person name="Matthews C."/>
            <person name="McCusker W."/>
            <person name="McDonough S."/>
            <person name="Mehta T."/>
            <person name="Meldrim J."/>
            <person name="Meneus L."/>
            <person name="Mihai O."/>
            <person name="Mihalev A."/>
            <person name="Mihova T."/>
            <person name="Mittelman R."/>
            <person name="Mlenga V."/>
            <person name="Montmayeur A."/>
            <person name="Mulrain L."/>
            <person name="Navidi A."/>
            <person name="Naylor J."/>
            <person name="Negash T."/>
            <person name="Nguyen T."/>
            <person name="Nguyen N."/>
            <person name="Nicol R."/>
            <person name="Norbu C."/>
            <person name="Norbu N."/>
            <person name="Novod N."/>
            <person name="O'Neill B."/>
            <person name="Osman S."/>
            <person name="Markiewicz E."/>
            <person name="Oyono O.L."/>
            <person name="Patti C."/>
            <person name="Phunkhang P."/>
            <person name="Pierre F."/>
            <person name="Priest M."/>
            <person name="Raghuraman S."/>
            <person name="Rege F."/>
            <person name="Reyes R."/>
            <person name="Rise C."/>
            <person name="Rogov P."/>
            <person name="Ross K."/>
            <person name="Ryan E."/>
            <person name="Settipalli S."/>
            <person name="Shea T."/>
            <person name="Sherpa N."/>
            <person name="Shi L."/>
            <person name="Shih D."/>
            <person name="Sparrow T."/>
            <person name="Spaulding J."/>
            <person name="Stalker J."/>
            <person name="Stange-Thomann N."/>
            <person name="Stavropoulos S."/>
            <person name="Stone C."/>
            <person name="Strader C."/>
            <person name="Tesfaye S."/>
            <person name="Thomson T."/>
            <person name="Thoulutsang Y."/>
            <person name="Thoulutsang D."/>
            <person name="Topham K."/>
            <person name="Topping I."/>
            <person name="Tsamla T."/>
            <person name="Vassiliev H."/>
            <person name="Vo A."/>
            <person name="Wangchuk T."/>
            <person name="Wangdi T."/>
            <person name="Weiand M."/>
            <person name="Wilkinson J."/>
            <person name="Wilson A."/>
            <person name="Yadav S."/>
            <person name="Young G."/>
            <person name="Yu Q."/>
            <person name="Zembek L."/>
            <person name="Zhong D."/>
            <person name="Zimmer A."/>
            <person name="Zwirko Z."/>
            <person name="Jaffe D.B."/>
            <person name="Alvarez P."/>
            <person name="Brockman W."/>
            <person name="Butler J."/>
            <person name="Chin C."/>
            <person name="Gnerre S."/>
            <person name="Grabherr M."/>
            <person name="Kleber M."/>
            <person name="Mauceli E."/>
            <person name="MacCallum I."/>
        </authorList>
    </citation>
    <scope>NUCLEOTIDE SEQUENCE [LARGE SCALE GENOMIC DNA]</scope>
    <source>
        <strain evidence="11">Tucson 14024-0371.13</strain>
    </source>
</reference>
<dbReference type="FunCoup" id="B3LY64">
    <property type="interactions" value="207"/>
</dbReference>
<dbReference type="InParanoid" id="B3LY64"/>
<dbReference type="PANTHER" id="PTHR11069:SF23">
    <property type="entry name" value="LYSOSOMAL ACID GLUCOSYLCERAMIDASE"/>
    <property type="match status" value="1"/>
</dbReference>
<dbReference type="InterPro" id="IPR013780">
    <property type="entry name" value="Glyco_hydro_b"/>
</dbReference>
<keyword evidence="4 7" id="KW-0732">Signal</keyword>
<dbReference type="KEGG" id="dan:6499050"/>
<keyword evidence="11" id="KW-1185">Reference proteome</keyword>
<evidence type="ECO:0000256" key="7">
    <source>
        <dbReference type="SAM" id="SignalP"/>
    </source>
</evidence>
<dbReference type="EC" id="3.2.1.45" evidence="3 6"/>
<feature type="domain" description="Glycosyl hydrolase family 30 TIM-barrel" evidence="8">
    <location>
        <begin position="142"/>
        <end position="490"/>
    </location>
</feature>
<keyword evidence="5 6" id="KW-0378">Hydrolase</keyword>
<dbReference type="SUPFAM" id="SSF51445">
    <property type="entry name" value="(Trans)glycosidases"/>
    <property type="match status" value="1"/>
</dbReference>
<dbReference type="PhylomeDB" id="B3LY64"/>
<evidence type="ECO:0000256" key="6">
    <source>
        <dbReference type="RuleBase" id="RU361188"/>
    </source>
</evidence>
<keyword evidence="6" id="KW-0746">Sphingolipid metabolism</keyword>
<keyword evidence="6 10" id="KW-0326">Glycosidase</keyword>
<evidence type="ECO:0000256" key="2">
    <source>
        <dbReference type="ARBA" id="ARBA00005382"/>
    </source>
</evidence>
<dbReference type="eggNOG" id="KOG2566">
    <property type="taxonomic scope" value="Eukaryota"/>
</dbReference>
<dbReference type="GO" id="GO:0070050">
    <property type="term" value="P:neuron cellular homeostasis"/>
    <property type="evidence" value="ECO:0007669"/>
    <property type="project" value="EnsemblMetazoa"/>
</dbReference>
<evidence type="ECO:0000256" key="4">
    <source>
        <dbReference type="ARBA" id="ARBA00022729"/>
    </source>
</evidence>
<feature type="signal peptide" evidence="7">
    <location>
        <begin position="1"/>
        <end position="19"/>
    </location>
</feature>
<dbReference type="Gene3D" id="3.20.20.80">
    <property type="entry name" value="Glycosidases"/>
    <property type="match status" value="1"/>
</dbReference>
<dbReference type="Pfam" id="PF17189">
    <property type="entry name" value="Glyco_hydro_30C"/>
    <property type="match status" value="1"/>
</dbReference>
<evidence type="ECO:0000313" key="10">
    <source>
        <dbReference type="EMBL" id="EDV43968.1"/>
    </source>
</evidence>
<dbReference type="OrthoDB" id="2160638at2759"/>
<dbReference type="EMBL" id="CH902617">
    <property type="protein sequence ID" value="EDV43968.1"/>
    <property type="molecule type" value="Genomic_DNA"/>
</dbReference>